<proteinExistence type="predicted"/>
<reference evidence="1" key="2">
    <citation type="journal article" date="2015" name="Fish Shellfish Immunol.">
        <title>Early steps in the European eel (Anguilla anguilla)-Vibrio vulnificus interaction in the gills: Role of the RtxA13 toxin.</title>
        <authorList>
            <person name="Callol A."/>
            <person name="Pajuelo D."/>
            <person name="Ebbesson L."/>
            <person name="Teles M."/>
            <person name="MacKenzie S."/>
            <person name="Amaro C."/>
        </authorList>
    </citation>
    <scope>NUCLEOTIDE SEQUENCE</scope>
</reference>
<protein>
    <submittedName>
        <fullName evidence="1">Uncharacterized protein</fullName>
    </submittedName>
</protein>
<accession>A0A0E9PRF4</accession>
<organism evidence="1">
    <name type="scientific">Anguilla anguilla</name>
    <name type="common">European freshwater eel</name>
    <name type="synonym">Muraena anguilla</name>
    <dbReference type="NCBI Taxonomy" id="7936"/>
    <lineage>
        <taxon>Eukaryota</taxon>
        <taxon>Metazoa</taxon>
        <taxon>Chordata</taxon>
        <taxon>Craniata</taxon>
        <taxon>Vertebrata</taxon>
        <taxon>Euteleostomi</taxon>
        <taxon>Actinopterygii</taxon>
        <taxon>Neopterygii</taxon>
        <taxon>Teleostei</taxon>
        <taxon>Anguilliformes</taxon>
        <taxon>Anguillidae</taxon>
        <taxon>Anguilla</taxon>
    </lineage>
</organism>
<sequence>MGLCFKLNRMQVPVIIIRTITRTLFINSF</sequence>
<evidence type="ECO:0000313" key="1">
    <source>
        <dbReference type="EMBL" id="JAH06670.1"/>
    </source>
</evidence>
<dbReference type="EMBL" id="GBXM01086219">
    <property type="protein sequence ID" value="JAH22358.1"/>
    <property type="molecule type" value="Transcribed_RNA"/>
</dbReference>
<dbReference type="AlphaFoldDB" id="A0A0E9PRF4"/>
<dbReference type="EMBL" id="GBXM01097863">
    <property type="protein sequence ID" value="JAH10714.1"/>
    <property type="molecule type" value="Transcribed_RNA"/>
</dbReference>
<name>A0A0E9PRF4_ANGAN</name>
<reference evidence="1" key="1">
    <citation type="submission" date="2014-11" db="EMBL/GenBank/DDBJ databases">
        <authorList>
            <person name="Amaro Gonzalez C."/>
        </authorList>
    </citation>
    <scope>NUCLEOTIDE SEQUENCE</scope>
</reference>
<dbReference type="EMBL" id="GBXM01097301">
    <property type="protein sequence ID" value="JAH11276.1"/>
    <property type="molecule type" value="Transcribed_RNA"/>
</dbReference>
<dbReference type="EMBL" id="GBXM01101907">
    <property type="protein sequence ID" value="JAH06670.1"/>
    <property type="molecule type" value="Transcribed_RNA"/>
</dbReference>